<dbReference type="Pfam" id="PF00227">
    <property type="entry name" value="Proteasome"/>
    <property type="match status" value="1"/>
</dbReference>
<keyword evidence="1" id="KW-0378">Hydrolase</keyword>
<dbReference type="Gene3D" id="3.60.20.10">
    <property type="entry name" value="Glutamine Phosphoribosylpyrophosphate, subunit 1, domain 1"/>
    <property type="match status" value="1"/>
</dbReference>
<dbReference type="GO" id="GO:0000502">
    <property type="term" value="C:proteasome complex"/>
    <property type="evidence" value="ECO:0007669"/>
    <property type="project" value="UniProtKB-KW"/>
</dbReference>
<keyword evidence="2" id="KW-1185">Reference proteome</keyword>
<accession>A0ABY3PUA5</accession>
<keyword evidence="1" id="KW-0645">Protease</keyword>
<evidence type="ECO:0000313" key="1">
    <source>
        <dbReference type="EMBL" id="UFP97102.1"/>
    </source>
</evidence>
<dbReference type="SUPFAM" id="SSF56235">
    <property type="entry name" value="N-terminal nucleophile aminohydrolases (Ntn hydrolases)"/>
    <property type="match status" value="1"/>
</dbReference>
<sequence length="249" mass="28252">MTYCLGLLMEAGLVLAADSRTNAGVDYVSSYRKVFDFSMPGERVVFILTSGNLSITQSVINLLRQDLHKEGESLHTMPTMFSVCRYIGHKVRQVEQQDRPVLEKDRIDFHVSLIVAGQIKGEEPALYLVYTQGNFIQATEETPFVQIGETKYGKPILDRAFNYRSSLKIAALCSLLSMDSTMISNLSVGSPVDLLVYERDTFRIAQSCRLQENDPFWVEMRRAWQQSLQNAFHNLPDIPFAFTPDPSRL</sequence>
<dbReference type="CDD" id="cd03765">
    <property type="entry name" value="proteasome_beta_bacterial"/>
    <property type="match status" value="1"/>
</dbReference>
<name>A0ABY3PUA5_9CYAN</name>
<dbReference type="PIRSF" id="PIRSF009120">
    <property type="entry name" value="UCP009120_prtse"/>
    <property type="match status" value="1"/>
</dbReference>
<evidence type="ECO:0000313" key="2">
    <source>
        <dbReference type="Proteomes" id="UP001054846"/>
    </source>
</evidence>
<dbReference type="Proteomes" id="UP001054846">
    <property type="component" value="Chromosome"/>
</dbReference>
<organism evidence="1 2">
    <name type="scientific">Gloeobacter morelensis MG652769</name>
    <dbReference type="NCBI Taxonomy" id="2781736"/>
    <lineage>
        <taxon>Bacteria</taxon>
        <taxon>Bacillati</taxon>
        <taxon>Cyanobacteriota</taxon>
        <taxon>Cyanophyceae</taxon>
        <taxon>Gloeobacterales</taxon>
        <taxon>Gloeobacteraceae</taxon>
        <taxon>Gloeobacter</taxon>
        <taxon>Gloeobacter morelensis</taxon>
    </lineage>
</organism>
<dbReference type="EMBL" id="CP063845">
    <property type="protein sequence ID" value="UFP97102.1"/>
    <property type="molecule type" value="Genomic_DNA"/>
</dbReference>
<protein>
    <submittedName>
        <fullName evidence="1">Proteasome-type protease</fullName>
    </submittedName>
</protein>
<gene>
    <name evidence="1" type="ORF">ISF26_23135</name>
</gene>
<reference evidence="1 2" key="1">
    <citation type="journal article" date="2021" name="Genome Biol. Evol.">
        <title>Complete Genome Sequencing of a Novel Gloeobacter Species from a Waterfall Cave in Mexico.</title>
        <authorList>
            <person name="Saw J.H."/>
            <person name="Cardona T."/>
            <person name="Montejano G."/>
        </authorList>
    </citation>
    <scope>NUCLEOTIDE SEQUENCE [LARGE SCALE GENOMIC DNA]</scope>
    <source>
        <strain evidence="1">MG652769</strain>
    </source>
</reference>
<dbReference type="InterPro" id="IPR016545">
    <property type="entry name" value="UCP009120_prtse"/>
</dbReference>
<dbReference type="InterPro" id="IPR001353">
    <property type="entry name" value="Proteasome_sua/b"/>
</dbReference>
<keyword evidence="1" id="KW-0647">Proteasome</keyword>
<dbReference type="InterPro" id="IPR029055">
    <property type="entry name" value="Ntn_hydrolases_N"/>
</dbReference>
<dbReference type="GO" id="GO:0008233">
    <property type="term" value="F:peptidase activity"/>
    <property type="evidence" value="ECO:0007669"/>
    <property type="project" value="UniProtKB-KW"/>
</dbReference>
<dbReference type="GO" id="GO:0006508">
    <property type="term" value="P:proteolysis"/>
    <property type="evidence" value="ECO:0007669"/>
    <property type="project" value="UniProtKB-KW"/>
</dbReference>
<proteinExistence type="predicted"/>